<keyword evidence="4" id="KW-0813">Transport</keyword>
<feature type="chain" id="PRO_5046225214" evidence="9">
    <location>
        <begin position="38"/>
        <end position="372"/>
    </location>
</feature>
<evidence type="ECO:0000256" key="5">
    <source>
        <dbReference type="ARBA" id="ARBA00022475"/>
    </source>
</evidence>
<keyword evidence="11" id="KW-1185">Reference proteome</keyword>
<evidence type="ECO:0000313" key="11">
    <source>
        <dbReference type="Proteomes" id="UP000766698"/>
    </source>
</evidence>
<dbReference type="InterPro" id="IPR010067">
    <property type="entry name" value="ABC_SsuA_sub-bd"/>
</dbReference>
<comment type="similarity">
    <text evidence="3">Belongs to the bacterial solute-binding protein SsuA/TauA family.</text>
</comment>
<feature type="signal peptide" evidence="9">
    <location>
        <begin position="1"/>
        <end position="37"/>
    </location>
</feature>
<evidence type="ECO:0000256" key="2">
    <source>
        <dbReference type="ARBA" id="ARBA00004533"/>
    </source>
</evidence>
<dbReference type="PROSITE" id="PS51257">
    <property type="entry name" value="PROKAR_LIPOPROTEIN"/>
    <property type="match status" value="1"/>
</dbReference>
<keyword evidence="8" id="KW-0472">Membrane</keyword>
<organism evidence="10 11">
    <name type="scientific">Streptomyces durbertensis</name>
    <dbReference type="NCBI Taxonomy" id="2448886"/>
    <lineage>
        <taxon>Bacteria</taxon>
        <taxon>Bacillati</taxon>
        <taxon>Actinomycetota</taxon>
        <taxon>Actinomycetes</taxon>
        <taxon>Kitasatosporales</taxon>
        <taxon>Streptomycetaceae</taxon>
        <taxon>Streptomyces</taxon>
    </lineage>
</organism>
<evidence type="ECO:0000256" key="1">
    <source>
        <dbReference type="ARBA" id="ARBA00004418"/>
    </source>
</evidence>
<dbReference type="RefSeq" id="WP_182853406.1">
    <property type="nucleotide sequence ID" value="NZ_WMLF01000001.1"/>
</dbReference>
<sequence>MPVTRTRFRARRVPGPLVALATAASLLLAGCGYGSQAAQDDTPRASGPKTGGLDEVRIGFFPNVTHATALVGLGSGGQIQKELGGTQVKPYLFNAGPSAIEALNAGSVDLTWIGPSPAVNGYVKAGGRNLRIVAGATSGGASLVVNPDRVKSVADLKGKRIATPQHGNTQDVALLNFLSERGHKVDPDSGRGDVLVIRQDNKEIPTTFQQGGIDGAWVPEPTASAVVNRGGKVLVDERDLWEDGRFVTTHLVASQRFLKEHPEVVEAVVRGALRTNSWITDNPEQARGQVNAALERHSGRPLPDEVLRPAFKAIEVTDDPLASTLREQAEHARTAGLLGEADLNGIYDLRILNRVRKTEGLPPVDDAGLGVS</sequence>
<keyword evidence="5" id="KW-1003">Cell membrane</keyword>
<evidence type="ECO:0000256" key="8">
    <source>
        <dbReference type="ARBA" id="ARBA00023136"/>
    </source>
</evidence>
<dbReference type="Proteomes" id="UP000766698">
    <property type="component" value="Unassembled WGS sequence"/>
</dbReference>
<evidence type="ECO:0000256" key="4">
    <source>
        <dbReference type="ARBA" id="ARBA00022448"/>
    </source>
</evidence>
<protein>
    <submittedName>
        <fullName evidence="10">ABC transporter substrate-binding protein</fullName>
    </submittedName>
</protein>
<dbReference type="Pfam" id="PF13379">
    <property type="entry name" value="NMT1_2"/>
    <property type="match status" value="1"/>
</dbReference>
<evidence type="ECO:0000256" key="7">
    <source>
        <dbReference type="ARBA" id="ARBA00022729"/>
    </source>
</evidence>
<dbReference type="PANTHER" id="PTHR30024:SF47">
    <property type="entry name" value="TAURINE-BINDING PERIPLASMIC PROTEIN"/>
    <property type="match status" value="1"/>
</dbReference>
<dbReference type="NCBIfam" id="TIGR01728">
    <property type="entry name" value="SsuA_fam"/>
    <property type="match status" value="1"/>
</dbReference>
<gene>
    <name evidence="10" type="ORF">GL263_00005</name>
</gene>
<keyword evidence="6" id="KW-0997">Cell inner membrane</keyword>
<evidence type="ECO:0000256" key="6">
    <source>
        <dbReference type="ARBA" id="ARBA00022519"/>
    </source>
</evidence>
<keyword evidence="7 9" id="KW-0732">Signal</keyword>
<name>A0ABR6EAG6_9ACTN</name>
<dbReference type="CDD" id="cd13553">
    <property type="entry name" value="PBP2_NrtA_CpmA_like"/>
    <property type="match status" value="1"/>
</dbReference>
<reference evidence="11" key="1">
    <citation type="journal article" date="2020" name="Syst. Appl. Microbiol.">
        <title>Streptomyces alkaliterrae sp. nov., isolated from an alkaline soil, and emended descriptions of Streptomyces alkaliphilus, Streptomyces calidiresistens and Streptomyces durbertensis.</title>
        <authorList>
            <person name="Swiecimska M."/>
            <person name="Golinska P."/>
            <person name="Nouioui I."/>
            <person name="Wypij M."/>
            <person name="Rai M."/>
            <person name="Sangal V."/>
            <person name="Goodfellow M."/>
        </authorList>
    </citation>
    <scope>NUCLEOTIDE SEQUENCE [LARGE SCALE GENOMIC DNA]</scope>
    <source>
        <strain evidence="11">DSM 104538</strain>
    </source>
</reference>
<dbReference type="SUPFAM" id="SSF53850">
    <property type="entry name" value="Periplasmic binding protein-like II"/>
    <property type="match status" value="1"/>
</dbReference>
<evidence type="ECO:0000256" key="9">
    <source>
        <dbReference type="SAM" id="SignalP"/>
    </source>
</evidence>
<dbReference type="EMBL" id="WMLF01000001">
    <property type="protein sequence ID" value="MBB1241965.1"/>
    <property type="molecule type" value="Genomic_DNA"/>
</dbReference>
<dbReference type="Gene3D" id="3.40.190.10">
    <property type="entry name" value="Periplasmic binding protein-like II"/>
    <property type="match status" value="2"/>
</dbReference>
<comment type="caution">
    <text evidence="10">The sequence shown here is derived from an EMBL/GenBank/DDBJ whole genome shotgun (WGS) entry which is preliminary data.</text>
</comment>
<evidence type="ECO:0000313" key="10">
    <source>
        <dbReference type="EMBL" id="MBB1241965.1"/>
    </source>
</evidence>
<evidence type="ECO:0000256" key="3">
    <source>
        <dbReference type="ARBA" id="ARBA00010742"/>
    </source>
</evidence>
<proteinExistence type="inferred from homology"/>
<accession>A0ABR6EAG6</accession>
<dbReference type="InterPro" id="IPR044527">
    <property type="entry name" value="NrtA/CpmA_ABC-bd_dom"/>
</dbReference>
<comment type="subcellular location">
    <subcellularLocation>
        <location evidence="2">Cell inner membrane</location>
    </subcellularLocation>
    <subcellularLocation>
        <location evidence="1">Periplasm</location>
    </subcellularLocation>
</comment>
<dbReference type="PANTHER" id="PTHR30024">
    <property type="entry name" value="ALIPHATIC SULFONATES-BINDING PROTEIN-RELATED"/>
    <property type="match status" value="1"/>
</dbReference>